<organism evidence="3 4">
    <name type="scientific">Thalassococcus lentus</name>
    <dbReference type="NCBI Taxonomy" id="1210524"/>
    <lineage>
        <taxon>Bacteria</taxon>
        <taxon>Pseudomonadati</taxon>
        <taxon>Pseudomonadota</taxon>
        <taxon>Alphaproteobacteria</taxon>
        <taxon>Rhodobacterales</taxon>
        <taxon>Roseobacteraceae</taxon>
        <taxon>Thalassococcus</taxon>
    </lineage>
</organism>
<dbReference type="Proteomes" id="UP001210720">
    <property type="component" value="Unassembled WGS sequence"/>
</dbReference>
<feature type="region of interest" description="Disordered" evidence="1">
    <location>
        <begin position="735"/>
        <end position="763"/>
    </location>
</feature>
<sequence length="1456" mass="162112">MSELLVPTRADALYVDKPQVVTGPMADHEILPWFDGHRDHYSNVPFLSGAINAAPFADHSYWLEPGVHLHWTLPDGLTRGSTHRSAERPVAVDNLWFAPAPNRWLIWRRADQTTKTPSRVWLVESDYVHTDIDPDTGKPRPMVDRPNQRAIAYPYALGKHGQAPYLYLGRQIELNPKTLLPEDSNTPIGTAANALSHYTAPLTALGHGDPSFAAHYPTCRSVFGLYDDQPAKNEDGSVQSCFYDVFGWYSDLELDPLAAMVAAVEADPEEARALILRSDDAWAQDFLREQPDTLRAIDWLAAKDRALKRRFGWETFLTEDPVFPDSILCHARTNLISWDNEEEEDDSPGHVAIGASPAEACAAYLMRGKKDHAVSADFQDQLVQSLAATDLSSHGLDLSAKLAEARHNEQFHAMPGHAVWVLRPREGGAETAAGVTLPDDIAHELNLLNTMQRRYDKAVDQIDGLRQELYSDWVHYMRAAYPEGDTDPFRVDLDQLRYTIERTRLEPLEQHQRRTGHLYFGEDDHGNQVVVDRHALPGPILGQDDGSPFAMRLPPGEFATGLNIRADMVLHGLQLVSDSGAYGPMGDVGKLTRIKLRHGERIVAIQGLTGRAQGQHVFAQVMVETSHARRLGPFGQAETGLEPFRFEMPPDMRIVGLRGHSTGQIAQLGLLYANPHAREHEPEFGRITLARQVVGQHATVLQTLAKHGSVDLVLGRTPGQRYFRPNDPIIALGGKSARATKRHGHDGLTEEDGLSSKDRKSSRPFLQTATLDLRGGWTNNSAKFARNYRVPKGVGTMQFFSFGTMPWLTLSRPADWHPLLLEWQAELQPLQGDQNRTANKAGNQIASDFLESRHRLSDTRPEIVRRKRELAPTYEYLSGRSILNPSVTRLMAERIKALPASVKSGVAQHSDQDMPMILPLGGFHDQLLMRDSDLQLPIADPVGLPVQRELAERVSAAVGGLHPLTPKPQSPFHPVRAGDILVQRLRVIDSFGRTREWRPETLFKTKRMRTEGNIADRAVMPARFSQASRLEFRWISAVDNALEANDHPASTPVCGWVLANELDREIVVYANDGQLLGSVDTDAVWHGAQGDPSAPRTPREIKDKHLGRFVRWLTEADKAEDLVDAFLDTIEVALDQIDPVKAATQQARAMLISRPLALVRAQIDLNARHHVAQNQSWRALRKRMNDGSEDTHSVERLQVGVRLGESNQLNDGLCGYWLDGQDGLAEQTLFTPMAFSKIEHPSIKNLNGKELGAFPVKVSFGGAPVQVTMLMDPLSVVHATTGILPTKSIGLPADQLKDQMDALRVTFSTAPILTPTERMEVPLPAEAGYAWSWLEKQGADWRETPHHPTLRYDEFVEGFGQEGPALWHRLIMLGRIAVSDHGQSAELRSVDPEADPTRFDDLGLTPEGVERGLHQLAHGIGEAHHEARLNKRVEARDGWLQLRPVPQPTTDEKSES</sequence>
<comment type="caution">
    <text evidence="3">The sequence shown here is derived from an EMBL/GenBank/DDBJ whole genome shotgun (WGS) entry which is preliminary data.</text>
</comment>
<evidence type="ECO:0000259" key="2">
    <source>
        <dbReference type="Pfam" id="PF01419"/>
    </source>
</evidence>
<gene>
    <name evidence="3" type="ORF">PFY00_03045</name>
</gene>
<dbReference type="InterPro" id="IPR036404">
    <property type="entry name" value="Jacalin-like_lectin_dom_sf"/>
</dbReference>
<dbReference type="SUPFAM" id="SSF51101">
    <property type="entry name" value="Mannose-binding lectins"/>
    <property type="match status" value="1"/>
</dbReference>
<proteinExistence type="predicted"/>
<evidence type="ECO:0000313" key="3">
    <source>
        <dbReference type="EMBL" id="MDA7423691.1"/>
    </source>
</evidence>
<dbReference type="RefSeq" id="WP_271431030.1">
    <property type="nucleotide sequence ID" value="NZ_JAQIOY010000001.1"/>
</dbReference>
<dbReference type="EMBL" id="JAQIOY010000001">
    <property type="protein sequence ID" value="MDA7423691.1"/>
    <property type="molecule type" value="Genomic_DNA"/>
</dbReference>
<dbReference type="InterPro" id="IPR001229">
    <property type="entry name" value="Jacalin-like_lectin_dom"/>
</dbReference>
<name>A0ABT4XP23_9RHOB</name>
<feature type="domain" description="Jacalin-type lectin" evidence="2">
    <location>
        <begin position="542"/>
        <end position="670"/>
    </location>
</feature>
<evidence type="ECO:0000313" key="4">
    <source>
        <dbReference type="Proteomes" id="UP001210720"/>
    </source>
</evidence>
<protein>
    <recommendedName>
        <fullName evidence="2">Jacalin-type lectin domain-containing protein</fullName>
    </recommendedName>
</protein>
<reference evidence="3 4" key="1">
    <citation type="submission" date="2023-01" db="EMBL/GenBank/DDBJ databases">
        <title>Thalassococcus onchidii sp. nov., isolated from a marine invertebrate from the South China Sea.</title>
        <authorList>
            <person name="Xu S."/>
            <person name="Liu Z."/>
            <person name="Xu Y."/>
        </authorList>
    </citation>
    <scope>NUCLEOTIDE SEQUENCE [LARGE SCALE GENOMIC DNA]</scope>
    <source>
        <strain evidence="3 4">KCTC 32084</strain>
    </source>
</reference>
<evidence type="ECO:0000256" key="1">
    <source>
        <dbReference type="SAM" id="MobiDB-lite"/>
    </source>
</evidence>
<dbReference type="Pfam" id="PF01419">
    <property type="entry name" value="Jacalin"/>
    <property type="match status" value="1"/>
</dbReference>
<keyword evidence="4" id="KW-1185">Reference proteome</keyword>
<dbReference type="Gene3D" id="2.100.10.30">
    <property type="entry name" value="Jacalin-like lectin domain"/>
    <property type="match status" value="1"/>
</dbReference>
<accession>A0ABT4XP23</accession>